<dbReference type="Pfam" id="PF09687">
    <property type="entry name" value="PRESAN"/>
    <property type="match status" value="1"/>
</dbReference>
<dbReference type="InterPro" id="IPR019111">
    <property type="entry name" value="PRESA_N"/>
</dbReference>
<dbReference type="RefSeq" id="XP_008819236.1">
    <property type="nucleotide sequence ID" value="XM_008821014.1"/>
</dbReference>
<dbReference type="OrthoDB" id="387562at2759"/>
<name>W7AFV1_9APIC</name>
<organism evidence="3 4">
    <name type="scientific">Plasmodium inui San Antonio 1</name>
    <dbReference type="NCBI Taxonomy" id="1237626"/>
    <lineage>
        <taxon>Eukaryota</taxon>
        <taxon>Sar</taxon>
        <taxon>Alveolata</taxon>
        <taxon>Apicomplexa</taxon>
        <taxon>Aconoidasida</taxon>
        <taxon>Haemosporida</taxon>
        <taxon>Plasmodiidae</taxon>
        <taxon>Plasmodium</taxon>
        <taxon>Plasmodium (Plasmodium)</taxon>
    </lineage>
</organism>
<evidence type="ECO:0000313" key="4">
    <source>
        <dbReference type="Proteomes" id="UP000030640"/>
    </source>
</evidence>
<reference evidence="3 4" key="1">
    <citation type="submission" date="2013-02" db="EMBL/GenBank/DDBJ databases">
        <title>The Genome Sequence of Plasmodium inui San Antonio 1.</title>
        <authorList>
            <consortium name="The Broad Institute Genome Sequencing Platform"/>
            <consortium name="The Broad Institute Genome Sequencing Center for Infectious Disease"/>
            <person name="Neafsey D."/>
            <person name="Cheeseman I."/>
            <person name="Volkman S."/>
            <person name="Adams J."/>
            <person name="Walker B."/>
            <person name="Young S.K."/>
            <person name="Zeng Q."/>
            <person name="Gargeya S."/>
            <person name="Fitzgerald M."/>
            <person name="Haas B."/>
            <person name="Abouelleil A."/>
            <person name="Alvarado L."/>
            <person name="Arachchi H.M."/>
            <person name="Berlin A.M."/>
            <person name="Chapman S.B."/>
            <person name="Dewar J."/>
            <person name="Goldberg J."/>
            <person name="Griggs A."/>
            <person name="Gujja S."/>
            <person name="Hansen M."/>
            <person name="Howarth C."/>
            <person name="Imamovic A."/>
            <person name="Larimer J."/>
            <person name="McCowan C."/>
            <person name="Murphy C."/>
            <person name="Neiman D."/>
            <person name="Pearson M."/>
            <person name="Priest M."/>
            <person name="Roberts A."/>
            <person name="Saif S."/>
            <person name="Shea T."/>
            <person name="Sisk P."/>
            <person name="Sykes S."/>
            <person name="Wortman J."/>
            <person name="Nusbaum C."/>
            <person name="Birren B."/>
        </authorList>
    </citation>
    <scope>NUCLEOTIDE SEQUENCE [LARGE SCALE GENOMIC DNA]</scope>
    <source>
        <strain evidence="3 4">San Antonio 1</strain>
    </source>
</reference>
<feature type="region of interest" description="Disordered" evidence="1">
    <location>
        <begin position="71"/>
        <end position="131"/>
    </location>
</feature>
<evidence type="ECO:0000259" key="2">
    <source>
        <dbReference type="Pfam" id="PF09687"/>
    </source>
</evidence>
<accession>W7AFV1</accession>
<evidence type="ECO:0000313" key="3">
    <source>
        <dbReference type="EMBL" id="EUD64176.1"/>
    </source>
</evidence>
<feature type="compositionally biased region" description="Basic and acidic residues" evidence="1">
    <location>
        <begin position="71"/>
        <end position="112"/>
    </location>
</feature>
<sequence>MLANPQETTEYDFQLKELEIITPQEFEKGDETSSGSPNEDVEQKKEYVSNDLMNEGIYFCTLQELCESIDNPDKGADEGLDKGKGDDRTTREESNKHKEQDGRQGNREESFWRTRGIVRSTAGEVPEPGERSLTYDQIRNLYNDAQGDKLISGGSETIKKYRDLKVCSFCSHYTCLDERLSNNEIDTKLEQVQEMHESWELSFFYWHSYRNGREQYYAVRKYLLEELLGFKRNRDPISLGDYNQRWEECEEIIRNNFIRQHKYIANVYYTLIWRSQMRSDDFRKILQHLNNSWDEVTIDTRDRCISVIEGPPKKERGIIRDAGAVRILEAKENWSDYLYSPFFQDLFKEIIRGLPLGE</sequence>
<proteinExistence type="predicted"/>
<protein>
    <recommendedName>
        <fullName evidence="2">Plasmodium RESA N-terminal domain-containing protein</fullName>
    </recommendedName>
</protein>
<dbReference type="AlphaFoldDB" id="W7AFV1"/>
<feature type="compositionally biased region" description="Basic and acidic residues" evidence="1">
    <location>
        <begin position="13"/>
        <end position="31"/>
    </location>
</feature>
<feature type="domain" description="Plasmodium RESA N-terminal" evidence="2">
    <location>
        <begin position="180"/>
        <end position="304"/>
    </location>
</feature>
<gene>
    <name evidence="3" type="ORF">C922_05443</name>
</gene>
<dbReference type="InterPro" id="IPR044885">
    <property type="entry name" value="PRESA_N_sf"/>
</dbReference>
<dbReference type="Gene3D" id="6.10.280.180">
    <property type="entry name" value="Plasmodium RESA, N-terminal helical domain"/>
    <property type="match status" value="1"/>
</dbReference>
<dbReference type="EMBL" id="KI965532">
    <property type="protein sequence ID" value="EUD64176.1"/>
    <property type="molecule type" value="Genomic_DNA"/>
</dbReference>
<evidence type="ECO:0000256" key="1">
    <source>
        <dbReference type="SAM" id="MobiDB-lite"/>
    </source>
</evidence>
<feature type="region of interest" description="Disordered" evidence="1">
    <location>
        <begin position="1"/>
        <end position="48"/>
    </location>
</feature>
<dbReference type="GeneID" id="20040717"/>
<keyword evidence="4" id="KW-1185">Reference proteome</keyword>
<dbReference type="VEuPathDB" id="PlasmoDB:C922_05443"/>
<dbReference type="Proteomes" id="UP000030640">
    <property type="component" value="Unassembled WGS sequence"/>
</dbReference>